<keyword evidence="3" id="KW-0677">Repeat</keyword>
<dbReference type="InterPro" id="IPR001680">
    <property type="entry name" value="WD40_rpt"/>
</dbReference>
<comment type="function">
    <text evidence="6">Involved in mitochondrial fission. Acts as an adapter protein required to form mitochondrial fission complexes. Formation of these complexes is required to promote constriction and fission of the mitochondrial compartment at a late step in mitochondrial division.</text>
</comment>
<keyword evidence="2 7" id="KW-0853">WD repeat</keyword>
<dbReference type="Gene3D" id="3.40.50.300">
    <property type="entry name" value="P-loop containing nucleotide triphosphate hydrolases"/>
    <property type="match status" value="1"/>
</dbReference>
<feature type="repeat" description="WD" evidence="7">
    <location>
        <begin position="966"/>
        <end position="1007"/>
    </location>
</feature>
<feature type="repeat" description="WD" evidence="7">
    <location>
        <begin position="882"/>
        <end position="923"/>
    </location>
</feature>
<evidence type="ECO:0000313" key="9">
    <source>
        <dbReference type="EMBL" id="CRG89769.1"/>
    </source>
</evidence>
<organism evidence="9 10">
    <name type="scientific">Talaromyces islandicus</name>
    <name type="common">Penicillium islandicum</name>
    <dbReference type="NCBI Taxonomy" id="28573"/>
    <lineage>
        <taxon>Eukaryota</taxon>
        <taxon>Fungi</taxon>
        <taxon>Dikarya</taxon>
        <taxon>Ascomycota</taxon>
        <taxon>Pezizomycotina</taxon>
        <taxon>Eurotiomycetes</taxon>
        <taxon>Eurotiomycetidae</taxon>
        <taxon>Eurotiales</taxon>
        <taxon>Trichocomaceae</taxon>
        <taxon>Talaromyces</taxon>
        <taxon>Talaromyces sect. Islandici</taxon>
    </lineage>
</organism>
<evidence type="ECO:0000256" key="1">
    <source>
        <dbReference type="ARBA" id="ARBA00004570"/>
    </source>
</evidence>
<feature type="repeat" description="WD" evidence="7">
    <location>
        <begin position="1134"/>
        <end position="1175"/>
    </location>
</feature>
<dbReference type="Proteomes" id="UP000054383">
    <property type="component" value="Unassembled WGS sequence"/>
</dbReference>
<reference evidence="9 10" key="1">
    <citation type="submission" date="2015-04" db="EMBL/GenBank/DDBJ databases">
        <authorList>
            <person name="Syromyatnikov M.Y."/>
            <person name="Popov V.N."/>
        </authorList>
    </citation>
    <scope>NUCLEOTIDE SEQUENCE [LARGE SCALE GENOMIC DNA]</scope>
    <source>
        <strain evidence="9">WF-38-12</strain>
    </source>
</reference>
<feature type="repeat" description="WD" evidence="7">
    <location>
        <begin position="840"/>
        <end position="881"/>
    </location>
</feature>
<name>A0A0U1M2I7_TALIS</name>
<feature type="repeat" description="WD" evidence="7">
    <location>
        <begin position="756"/>
        <end position="797"/>
    </location>
</feature>
<dbReference type="PROSITE" id="PS50082">
    <property type="entry name" value="WD_REPEATS_2"/>
    <property type="match status" value="12"/>
</dbReference>
<dbReference type="OMA" id="AHSDWVE"/>
<evidence type="ECO:0000256" key="3">
    <source>
        <dbReference type="ARBA" id="ARBA00022737"/>
    </source>
</evidence>
<dbReference type="GO" id="GO:0005741">
    <property type="term" value="C:mitochondrial outer membrane"/>
    <property type="evidence" value="ECO:0007669"/>
    <property type="project" value="UniProtKB-SubCell"/>
</dbReference>
<dbReference type="SUPFAM" id="SSF50978">
    <property type="entry name" value="WD40 repeat-like"/>
    <property type="match status" value="2"/>
</dbReference>
<dbReference type="InterPro" id="IPR035994">
    <property type="entry name" value="Nucleoside_phosphorylase_sf"/>
</dbReference>
<dbReference type="Pfam" id="PF00400">
    <property type="entry name" value="WD40"/>
    <property type="match status" value="8"/>
</dbReference>
<dbReference type="PANTHER" id="PTHR22847">
    <property type="entry name" value="WD40 REPEAT PROTEIN"/>
    <property type="match status" value="1"/>
</dbReference>
<comment type="similarity">
    <text evidence="4">Belongs to the WD repeat MDV1/CAF4 family.</text>
</comment>
<evidence type="ECO:0000313" key="10">
    <source>
        <dbReference type="Proteomes" id="UP000054383"/>
    </source>
</evidence>
<dbReference type="InterPro" id="IPR019775">
    <property type="entry name" value="WD40_repeat_CS"/>
</dbReference>
<dbReference type="SUPFAM" id="SSF53167">
    <property type="entry name" value="Purine and uridine phosphorylases"/>
    <property type="match status" value="1"/>
</dbReference>
<protein>
    <recommendedName>
        <fullName evidence="5">Mitochondrial division protein 1</fullName>
    </recommendedName>
</protein>
<evidence type="ECO:0000256" key="7">
    <source>
        <dbReference type="PROSITE-ProRule" id="PRU00221"/>
    </source>
</evidence>
<feature type="domain" description="NACHT" evidence="8">
    <location>
        <begin position="405"/>
        <end position="554"/>
    </location>
</feature>
<dbReference type="InterPro" id="IPR007111">
    <property type="entry name" value="NACHT_NTPase"/>
</dbReference>
<dbReference type="CDD" id="cd00200">
    <property type="entry name" value="WD40"/>
    <property type="match status" value="2"/>
</dbReference>
<proteinExistence type="inferred from homology"/>
<accession>A0A0U1M2I7</accession>
<dbReference type="Pfam" id="PF25173">
    <property type="entry name" value="Beta-prop_WDR3_1st"/>
    <property type="match status" value="1"/>
</dbReference>
<dbReference type="GO" id="GO:0005634">
    <property type="term" value="C:nucleus"/>
    <property type="evidence" value="ECO:0007669"/>
    <property type="project" value="TreeGrafter"/>
</dbReference>
<dbReference type="InterPro" id="IPR056884">
    <property type="entry name" value="NPHP3-like_N"/>
</dbReference>
<dbReference type="GO" id="GO:0009116">
    <property type="term" value="P:nucleoside metabolic process"/>
    <property type="evidence" value="ECO:0007669"/>
    <property type="project" value="InterPro"/>
</dbReference>
<feature type="repeat" description="WD" evidence="7">
    <location>
        <begin position="1176"/>
        <end position="1217"/>
    </location>
</feature>
<dbReference type="InterPro" id="IPR000845">
    <property type="entry name" value="Nucleoside_phosphorylase_d"/>
</dbReference>
<keyword evidence="10" id="KW-1185">Reference proteome</keyword>
<dbReference type="SMART" id="SM00320">
    <property type="entry name" value="WD40"/>
    <property type="match status" value="12"/>
</dbReference>
<sequence>MSRTEQENPDSTDRYTVGWICALEEEYECACRMLDEEFSGPEIDDKDENTYVYGRVANHHVVIGCLPAGRYGTNSAATVARDMVRSFPHLRFALIVGIGGGAPTKDKDIRLGDVVVSQPRDGFGGVIQYDLGKKLQDGRFQKTGQLNAPSAKLLGVIPEMRRRYNDKRKSDRIAEHLQRMDEVEYYQRPMVDQLYRTEYQHVGGKGCGQCDPNRIVERPERRVHRTIAVHYGTIASGNTVMKDATLRDTYANDPELNVLCFEMEAAGLMNSLPCLVIRGICDYCDSHKNDDWHKYAALTAAAYARELLLVLKPQRVEAMPSWAEQVVDELQQVRQDGITIINNQSIIKNRVDTIGQKIDWANLPVVDGAEFDSYMDQHENECLPGTRIALRHQIAAWAASPQGKCIFWLNGMAGTGKSTISRTVAKSFKRSMSLGASFFFKRGEGDRGNAKNFFPTIVRQLANNIPQLIPGVTKAIHEEPNITAKSLKEQFNKLLLQPLLGIKQFDYPINTKVIVVDALDECEREEDVRVILQLLPQVHMSSFVQLRFFLTSRPELPIRLGFKDIINDYQDFILHKVPRPVIEHDISLYFEDKFLRLRQERSLPSDWPGNETIKILVERAGPLFISAATLCRFIGDAKWNPERRLRDILTDQATYVSKMDKIYMPILNQLLTGQDEWDSRQLIQEFKEIVGAIILLADPLPVNALALLLNIGTLEGHADTVQSVAFSPNGKLLASGSSDETIKLWDTATGVLQQTLMAHSDWVESVVFSPDNRLLASASDDKTIKLWDIATGILQQSLLGHLDTVQYIVFSSNGRLLVSGSDDKTIKIWDTATGALEHTLIAHSDWVESVAFSPDDQLLASGSRDKTIKFWNIATGALQKTLTGHLDWVESVAFSQDGRLLASGSRDETIKLWDATTEALLYTLAGHLNSVQSVVFSPDGRLLASASNDETIKLWDIATGTLQRTLLGHSYSVQSVVFSPDGRMLASGSDDKTIKIWDITSRVPQHTHIAHSDWVESVAFSPDGQLLASGSRDKKIKLWDTTTEVFQQTLEGHLDTVQSIAFSPNGRLLASGSRDGAIKLWDTVIGVLQHTLTGHLDSVWSVAFSSDGRLLASGSRDKTIKLWDTATGSFQQNLPGHLTWIYSVVFSPDNRLLASSSDDRTVKLWETATGTLQQILTGHLGSVWSIAFSPDGRLLASGSRDGTIKLWDTTTGALQQTLAIDVEVTKLKFSEDSPYLCTNLGFLNIRPWYNNCTTYLSETNVEVFLREEQWVTLQEVMGHSFLDMHLVGFLS</sequence>
<feature type="repeat" description="WD" evidence="7">
    <location>
        <begin position="798"/>
        <end position="839"/>
    </location>
</feature>
<comment type="subcellular location">
    <subcellularLocation>
        <location evidence="1">Mitochondrion outer membrane</location>
        <topology evidence="1">Peripheral membrane protein</topology>
        <orientation evidence="1">Cytoplasmic side</orientation>
    </subcellularLocation>
</comment>
<feature type="repeat" description="WD" evidence="7">
    <location>
        <begin position="924"/>
        <end position="965"/>
    </location>
</feature>
<dbReference type="Pfam" id="PF01048">
    <property type="entry name" value="PNP_UDP_1"/>
    <property type="match status" value="1"/>
</dbReference>
<evidence type="ECO:0000256" key="6">
    <source>
        <dbReference type="ARBA" id="ARBA00043913"/>
    </source>
</evidence>
<dbReference type="OrthoDB" id="4226403at2759"/>
<dbReference type="PROSITE" id="PS50294">
    <property type="entry name" value="WD_REPEATS_REGION"/>
    <property type="match status" value="12"/>
</dbReference>
<dbReference type="STRING" id="28573.A0A0U1M2I7"/>
<dbReference type="PRINTS" id="PR00320">
    <property type="entry name" value="GPROTEINBRPT"/>
</dbReference>
<evidence type="ECO:0000256" key="4">
    <source>
        <dbReference type="ARBA" id="ARBA00038415"/>
    </source>
</evidence>
<evidence type="ECO:0000256" key="2">
    <source>
        <dbReference type="ARBA" id="ARBA00022574"/>
    </source>
</evidence>
<dbReference type="PANTHER" id="PTHR22847:SF637">
    <property type="entry name" value="WD REPEAT DOMAIN 5B"/>
    <property type="match status" value="1"/>
</dbReference>
<dbReference type="GO" id="GO:1990234">
    <property type="term" value="C:transferase complex"/>
    <property type="evidence" value="ECO:0007669"/>
    <property type="project" value="UniProtKB-ARBA"/>
</dbReference>
<dbReference type="GO" id="GO:0003824">
    <property type="term" value="F:catalytic activity"/>
    <property type="evidence" value="ECO:0007669"/>
    <property type="project" value="InterPro"/>
</dbReference>
<feature type="repeat" description="WD" evidence="7">
    <location>
        <begin position="714"/>
        <end position="755"/>
    </location>
</feature>
<evidence type="ECO:0000259" key="8">
    <source>
        <dbReference type="PROSITE" id="PS50837"/>
    </source>
</evidence>
<dbReference type="InterPro" id="IPR036322">
    <property type="entry name" value="WD40_repeat_dom_sf"/>
</dbReference>
<dbReference type="EMBL" id="CVMT01000006">
    <property type="protein sequence ID" value="CRG89769.1"/>
    <property type="molecule type" value="Genomic_DNA"/>
</dbReference>
<gene>
    <name evidence="9" type="ORF">PISL3812_06808</name>
</gene>
<dbReference type="InterPro" id="IPR020472">
    <property type="entry name" value="WD40_PAC1"/>
</dbReference>
<dbReference type="Pfam" id="PF24883">
    <property type="entry name" value="NPHP3_N"/>
    <property type="match status" value="1"/>
</dbReference>
<dbReference type="Gene3D" id="3.40.50.1580">
    <property type="entry name" value="Nucleoside phosphorylase domain"/>
    <property type="match status" value="1"/>
</dbReference>
<feature type="repeat" description="WD" evidence="7">
    <location>
        <begin position="1092"/>
        <end position="1133"/>
    </location>
</feature>
<dbReference type="InterPro" id="IPR015943">
    <property type="entry name" value="WD40/YVTN_repeat-like_dom_sf"/>
</dbReference>
<dbReference type="SUPFAM" id="SSF52540">
    <property type="entry name" value="P-loop containing nucleoside triphosphate hydrolases"/>
    <property type="match status" value="1"/>
</dbReference>
<dbReference type="InterPro" id="IPR027417">
    <property type="entry name" value="P-loop_NTPase"/>
</dbReference>
<dbReference type="PROSITE" id="PS00678">
    <property type="entry name" value="WD_REPEATS_1"/>
    <property type="match status" value="11"/>
</dbReference>
<dbReference type="PROSITE" id="PS50837">
    <property type="entry name" value="NACHT"/>
    <property type="match status" value="1"/>
</dbReference>
<evidence type="ECO:0000256" key="5">
    <source>
        <dbReference type="ARBA" id="ARBA00039789"/>
    </source>
</evidence>
<feature type="repeat" description="WD" evidence="7">
    <location>
        <begin position="1008"/>
        <end position="1049"/>
    </location>
</feature>
<dbReference type="Gene3D" id="2.130.10.10">
    <property type="entry name" value="YVTN repeat-like/Quinoprotein amine dehydrogenase"/>
    <property type="match status" value="5"/>
</dbReference>
<feature type="repeat" description="WD" evidence="7">
    <location>
        <begin position="1050"/>
        <end position="1082"/>
    </location>
</feature>